<proteinExistence type="predicted"/>
<dbReference type="OrthoDB" id="5789170at2759"/>
<protein>
    <submittedName>
        <fullName evidence="1">Uncharacterized protein</fullName>
    </submittedName>
</protein>
<evidence type="ECO:0000313" key="2">
    <source>
        <dbReference type="Proteomes" id="UP000835052"/>
    </source>
</evidence>
<dbReference type="EMBL" id="CAJGYM010000068">
    <property type="protein sequence ID" value="CAD6196189.1"/>
    <property type="molecule type" value="Genomic_DNA"/>
</dbReference>
<comment type="caution">
    <text evidence="1">The sequence shown here is derived from an EMBL/GenBank/DDBJ whole genome shotgun (WGS) entry which is preliminary data.</text>
</comment>
<name>A0A8S1HLH0_9PELO</name>
<sequence>MISKFASDLPIHLASRWEILAALLGLKQISDPSLFEILLNELKACSSDQSCSVNCSTFVIALASLENSSICAKVIYSCLCSAESATRNNVSRAWIGRMISIPSCKEAIEKLIEMARNDFLAPLQPYWPLSFRQLQDLTCVDLEWKEKFEEDPSTGQDLALLTYLTIFEALSSGGSQIRIPLEENDRMIRIALDYHDEEIREKAVNLCKKYRIFSSSIEQNAGEIGEKNRLNLMKKMETETVDDNDLKLETLLDARKSVDNLLSIQSSSIYPSVAEVMETLKKKNIDERAMVLKMTKIIDFIRERVANNCDNVIDHAELLLEIMSRCPLRAVVDYSGVVVKELGSGSEVFKETIFHSARDLLNKKETNARSLVFELCFIGTAANNPKWSASLWASVKKVSDVKRQTMFEMFSKVVAHSSIVLETEDLCDILFTSLGLDQNIDYVCPKLNVSALSKMIELSKESDRVCLFSFREKKLDIFQLLEDLVNKLSEQTEPSEKVVHLAMVLFSKFQIAANDFYTSEQLRIIEKVKEYLLKTVEKWNWHKFILSAAVDAICGFSLWPDLRWFLVPEVRIG</sequence>
<evidence type="ECO:0000313" key="1">
    <source>
        <dbReference type="EMBL" id="CAD6196189.1"/>
    </source>
</evidence>
<accession>A0A8S1HLH0</accession>
<gene>
    <name evidence="1" type="ORF">CAUJ_LOCUS12104</name>
</gene>
<dbReference type="AlphaFoldDB" id="A0A8S1HLH0"/>
<organism evidence="1 2">
    <name type="scientific">Caenorhabditis auriculariae</name>
    <dbReference type="NCBI Taxonomy" id="2777116"/>
    <lineage>
        <taxon>Eukaryota</taxon>
        <taxon>Metazoa</taxon>
        <taxon>Ecdysozoa</taxon>
        <taxon>Nematoda</taxon>
        <taxon>Chromadorea</taxon>
        <taxon>Rhabditida</taxon>
        <taxon>Rhabditina</taxon>
        <taxon>Rhabditomorpha</taxon>
        <taxon>Rhabditoidea</taxon>
        <taxon>Rhabditidae</taxon>
        <taxon>Peloderinae</taxon>
        <taxon>Caenorhabditis</taxon>
    </lineage>
</organism>
<reference evidence="1" key="1">
    <citation type="submission" date="2020-10" db="EMBL/GenBank/DDBJ databases">
        <authorList>
            <person name="Kikuchi T."/>
        </authorList>
    </citation>
    <scope>NUCLEOTIDE SEQUENCE</scope>
    <source>
        <strain evidence="1">NKZ352</strain>
    </source>
</reference>
<keyword evidence="2" id="KW-1185">Reference proteome</keyword>
<dbReference type="Proteomes" id="UP000835052">
    <property type="component" value="Unassembled WGS sequence"/>
</dbReference>